<evidence type="ECO:0000313" key="3">
    <source>
        <dbReference type="Proteomes" id="UP000245839"/>
    </source>
</evidence>
<accession>A0A2Y9BY56</accession>
<protein>
    <submittedName>
        <fullName evidence="2">Uncharacterized protein</fullName>
    </submittedName>
</protein>
<evidence type="ECO:0000313" key="2">
    <source>
        <dbReference type="EMBL" id="SSA42032.1"/>
    </source>
</evidence>
<dbReference type="Proteomes" id="UP000251571">
    <property type="component" value="Unassembled WGS sequence"/>
</dbReference>
<name>A0A2Y9BY56_9RHOB</name>
<reference evidence="1 3" key="2">
    <citation type="submission" date="2018-03" db="EMBL/GenBank/DDBJ databases">
        <title>Genomic Encyclopedia of Archaeal and Bacterial Type Strains, Phase II (KMG-II): from individual species to whole genera.</title>
        <authorList>
            <person name="Goeker M."/>
        </authorList>
    </citation>
    <scope>NUCLEOTIDE SEQUENCE [LARGE SCALE GENOMIC DNA]</scope>
    <source>
        <strain evidence="1 3">DSM 25227</strain>
    </source>
</reference>
<dbReference type="AlphaFoldDB" id="A0A2Y9BY56"/>
<dbReference type="EMBL" id="UETC01000002">
    <property type="protein sequence ID" value="SSA42032.1"/>
    <property type="molecule type" value="Genomic_DNA"/>
</dbReference>
<evidence type="ECO:0000313" key="4">
    <source>
        <dbReference type="Proteomes" id="UP000251571"/>
    </source>
</evidence>
<organism evidence="2 4">
    <name type="scientific">Jannaschia seohaensis</name>
    <dbReference type="NCBI Taxonomy" id="475081"/>
    <lineage>
        <taxon>Bacteria</taxon>
        <taxon>Pseudomonadati</taxon>
        <taxon>Pseudomonadota</taxon>
        <taxon>Alphaproteobacteria</taxon>
        <taxon>Rhodobacterales</taxon>
        <taxon>Roseobacteraceae</taxon>
        <taxon>Jannaschia</taxon>
    </lineage>
</organism>
<keyword evidence="3" id="KW-1185">Reference proteome</keyword>
<reference evidence="2 4" key="1">
    <citation type="submission" date="2016-10" db="EMBL/GenBank/DDBJ databases">
        <authorList>
            <person name="Cai Z."/>
        </authorList>
    </citation>
    <scope>NUCLEOTIDE SEQUENCE [LARGE SCALE GENOMIC DNA]</scope>
    <source>
        <strain evidence="2 4">DSM 25227</strain>
    </source>
</reference>
<gene>
    <name evidence="1" type="ORF">BCF38_102679</name>
    <name evidence="2" type="ORF">SAMN05421539_102679</name>
</gene>
<evidence type="ECO:0000313" key="1">
    <source>
        <dbReference type="EMBL" id="PWJ21426.1"/>
    </source>
</evidence>
<sequence>MATEGAAAGRTSRSRQPVQIWARKIHNDGIRANDLFDLPHAKGQGGSIHSRWHRSAILQRCHLVKRDREDSQGKRERPSESDIDSAVSIMNHLIGEGFLDFPEEWLKAWYCYDLKWSTKAPKHVTVPRDNLAELVTEAKLKSDVFDLVSFIVKSKHEAGVELAGPLFEFFKDIESGVSRRPPGLVGRKKNWGRDFIIINAMEFVMFGDPDDYKTWRRPLANREKGDVRKSFASASEILELALPHTRIGGMKRRTVEAIWEKSQKREDHSEARSLYLVGMLDDLDDLNRV</sequence>
<dbReference type="EMBL" id="QGDJ01000002">
    <property type="protein sequence ID" value="PWJ21426.1"/>
    <property type="molecule type" value="Genomic_DNA"/>
</dbReference>
<proteinExistence type="predicted"/>
<dbReference type="Proteomes" id="UP000245839">
    <property type="component" value="Unassembled WGS sequence"/>
</dbReference>